<name>A0A5N1JKV2_9HYPH</name>
<accession>A0A5N1JKV2</accession>
<proteinExistence type="predicted"/>
<dbReference type="Proteomes" id="UP000327108">
    <property type="component" value="Unassembled WGS sequence"/>
</dbReference>
<dbReference type="PROSITE" id="PS51257">
    <property type="entry name" value="PROKAR_LIPOPROTEIN"/>
    <property type="match status" value="1"/>
</dbReference>
<feature type="region of interest" description="Disordered" evidence="1">
    <location>
        <begin position="190"/>
        <end position="216"/>
    </location>
</feature>
<comment type="caution">
    <text evidence="2">The sequence shown here is derived from an EMBL/GenBank/DDBJ whole genome shotgun (WGS) entry which is preliminary data.</text>
</comment>
<keyword evidence="3" id="KW-1185">Reference proteome</keyword>
<reference evidence="2 3" key="1">
    <citation type="submission" date="2019-09" db="EMBL/GenBank/DDBJ databases">
        <title>Biological control of the noxious weed angled onion (Allium triquetrum) thwarted by endophytic bacteria in Victoria, Australia.</title>
        <authorList>
            <person name="Tehranchian P."/>
            <person name="Adair R.J."/>
            <person name="Van T.H."/>
            <person name="Morrison P.D."/>
            <person name="Williams H."/>
            <person name="Lawrie A.C."/>
        </authorList>
    </citation>
    <scope>NUCLEOTIDE SEQUENCE [LARGE SCALE GENOMIC DNA]</scope>
    <source>
        <strain evidence="2 3">RPTAtOch1</strain>
    </source>
</reference>
<evidence type="ECO:0000313" key="2">
    <source>
        <dbReference type="EMBL" id="KAA9356136.1"/>
    </source>
</evidence>
<dbReference type="EMBL" id="VYXQ01000030">
    <property type="protein sequence ID" value="KAA9356136.1"/>
    <property type="molecule type" value="Genomic_DNA"/>
</dbReference>
<evidence type="ECO:0000256" key="1">
    <source>
        <dbReference type="SAM" id="MobiDB-lite"/>
    </source>
</evidence>
<protein>
    <recommendedName>
        <fullName evidence="4">Lipoprotein</fullName>
    </recommendedName>
</protein>
<dbReference type="RefSeq" id="WP_151095675.1">
    <property type="nucleotide sequence ID" value="NZ_JBLZNM010000025.1"/>
</dbReference>
<organism evidence="2 3">
    <name type="scientific">Ochrobactrum quorumnocens</name>
    <dbReference type="NCBI Taxonomy" id="271865"/>
    <lineage>
        <taxon>Bacteria</taxon>
        <taxon>Pseudomonadati</taxon>
        <taxon>Pseudomonadota</taxon>
        <taxon>Alphaproteobacteria</taxon>
        <taxon>Hyphomicrobiales</taxon>
        <taxon>Brucellaceae</taxon>
        <taxon>Brucella/Ochrobactrum group</taxon>
        <taxon>Ochrobactrum</taxon>
    </lineage>
</organism>
<dbReference type="AlphaFoldDB" id="A0A5N1JKV2"/>
<sequence>MTAILKREKTWRYWPILGLTMVLTGCVTAAVPPCSTPQRLARLRQEQVLRGSINKRRRALVASEVKSTALNCQKQHIDTTHPSASCLILQRRKHSLAARIHQEEIQLQVLLKTDDDRQSLFGKQASCLLPPAPTLKHAPVIHRNKRSHHDKQPPARTHSRHKAHPAVLHAVKQAEQPITSAPVIAEAPKTTQALGKPTEVTAAKSSPPPVASQPEHDYVVDPHMRVIGRSFFQDDIKLPHESDAH</sequence>
<gene>
    <name evidence="2" type="ORF">F3W84_21770</name>
</gene>
<evidence type="ECO:0008006" key="4">
    <source>
        <dbReference type="Google" id="ProtNLM"/>
    </source>
</evidence>
<evidence type="ECO:0000313" key="3">
    <source>
        <dbReference type="Proteomes" id="UP000327108"/>
    </source>
</evidence>